<organism evidence="3 4">
    <name type="scientific">Chelonia mydas</name>
    <name type="common">Green sea-turtle</name>
    <name type="synonym">Chelonia agassizi</name>
    <dbReference type="NCBI Taxonomy" id="8469"/>
    <lineage>
        <taxon>Eukaryota</taxon>
        <taxon>Metazoa</taxon>
        <taxon>Chordata</taxon>
        <taxon>Craniata</taxon>
        <taxon>Vertebrata</taxon>
        <taxon>Euteleostomi</taxon>
        <taxon>Archelosauria</taxon>
        <taxon>Testudinata</taxon>
        <taxon>Testudines</taxon>
        <taxon>Cryptodira</taxon>
        <taxon>Durocryptodira</taxon>
        <taxon>Americhelydia</taxon>
        <taxon>Chelonioidea</taxon>
        <taxon>Cheloniidae</taxon>
        <taxon>Chelonia</taxon>
    </lineage>
</organism>
<feature type="region of interest" description="Disordered" evidence="2">
    <location>
        <begin position="1"/>
        <end position="87"/>
    </location>
</feature>
<reference evidence="4" key="1">
    <citation type="journal article" date="2013" name="Nat. Genet.">
        <title>The draft genomes of soft-shell turtle and green sea turtle yield insights into the development and evolution of the turtle-specific body plan.</title>
        <authorList>
            <person name="Wang Z."/>
            <person name="Pascual-Anaya J."/>
            <person name="Zadissa A."/>
            <person name="Li W."/>
            <person name="Niimura Y."/>
            <person name="Huang Z."/>
            <person name="Li C."/>
            <person name="White S."/>
            <person name="Xiong Z."/>
            <person name="Fang D."/>
            <person name="Wang B."/>
            <person name="Ming Y."/>
            <person name="Chen Y."/>
            <person name="Zheng Y."/>
            <person name="Kuraku S."/>
            <person name="Pignatelli M."/>
            <person name="Herrero J."/>
            <person name="Beal K."/>
            <person name="Nozawa M."/>
            <person name="Li Q."/>
            <person name="Wang J."/>
            <person name="Zhang H."/>
            <person name="Yu L."/>
            <person name="Shigenobu S."/>
            <person name="Wang J."/>
            <person name="Liu J."/>
            <person name="Flicek P."/>
            <person name="Searle S."/>
            <person name="Wang J."/>
            <person name="Kuratani S."/>
            <person name="Yin Y."/>
            <person name="Aken B."/>
            <person name="Zhang G."/>
            <person name="Irie N."/>
        </authorList>
    </citation>
    <scope>NUCLEOTIDE SEQUENCE [LARGE SCALE GENOMIC DNA]</scope>
</reference>
<name>M7BLE2_CHEMY</name>
<dbReference type="AlphaFoldDB" id="M7BLE2"/>
<keyword evidence="1" id="KW-0175">Coiled coil</keyword>
<evidence type="ECO:0000256" key="2">
    <source>
        <dbReference type="SAM" id="MobiDB-lite"/>
    </source>
</evidence>
<feature type="compositionally biased region" description="Basic and acidic residues" evidence="2">
    <location>
        <begin position="1"/>
        <end position="17"/>
    </location>
</feature>
<evidence type="ECO:0000256" key="1">
    <source>
        <dbReference type="SAM" id="Coils"/>
    </source>
</evidence>
<dbReference type="Proteomes" id="UP000031443">
    <property type="component" value="Unassembled WGS sequence"/>
</dbReference>
<accession>M7BLE2</accession>
<dbReference type="EMBL" id="KB520915">
    <property type="protein sequence ID" value="EMP38044.1"/>
    <property type="molecule type" value="Genomic_DNA"/>
</dbReference>
<evidence type="ECO:0000313" key="4">
    <source>
        <dbReference type="Proteomes" id="UP000031443"/>
    </source>
</evidence>
<evidence type="ECO:0000313" key="3">
    <source>
        <dbReference type="EMBL" id="EMP38044.1"/>
    </source>
</evidence>
<keyword evidence="4" id="KW-1185">Reference proteome</keyword>
<sequence length="147" mass="16770">MDTSEGRKAAERGRNPEDEVIDEEVELEEDVQFPAGSPDGAGSQELFSTPEVSSQSQQLLSSESEAGDDTPAEHLHQIRKRTRRSKEDMFREALQCSNAEKREQKECWEAEWQDRKENQAFVKDATERMNKVMEEHTEAEVLNNAAD</sequence>
<feature type="coiled-coil region" evidence="1">
    <location>
        <begin position="91"/>
        <end position="142"/>
    </location>
</feature>
<gene>
    <name evidence="3" type="ORF">UY3_04803</name>
</gene>
<feature type="compositionally biased region" description="Acidic residues" evidence="2">
    <location>
        <begin position="18"/>
        <end position="31"/>
    </location>
</feature>
<proteinExistence type="predicted"/>
<protein>
    <submittedName>
        <fullName evidence="3">Uncharacterized protein</fullName>
    </submittedName>
</protein>
<feature type="compositionally biased region" description="Low complexity" evidence="2">
    <location>
        <begin position="53"/>
        <end position="64"/>
    </location>
</feature>